<dbReference type="Gene3D" id="3.30.2420.10">
    <property type="entry name" value="TonB"/>
    <property type="match status" value="1"/>
</dbReference>
<comment type="function">
    <text evidence="10">Interacts with outer membrane receptor proteins that carry out high-affinity binding and energy dependent uptake into the periplasmic space of specific substrates. It could act to transduce energy from the cytoplasmic membrane to specific energy-requiring processes in the outer membrane, resulting in the release into the periplasm of ligands bound by these outer membrane proteins.</text>
</comment>
<reference evidence="12 13" key="1">
    <citation type="submission" date="2016-02" db="EMBL/GenBank/DDBJ databases">
        <title>Draft genome sequence of Aeromonas trota strain 1999lcr isolated from cerebrospinal fluid (CSF).</title>
        <authorList>
            <person name="Dallagassa C.B."/>
            <person name="Prediger K.C."/>
            <person name="Weiss V.A."/>
            <person name="Assis F.E."/>
            <person name="Baura V."/>
            <person name="Cruz L.M."/>
            <person name="Souza E.M."/>
            <person name="Pedrosa F.O."/>
            <person name="Fadel-Picheth C.M."/>
        </authorList>
    </citation>
    <scope>NUCLEOTIDE SEQUENCE [LARGE SCALE GENOMIC DNA]</scope>
    <source>
        <strain evidence="12 13">1999lcr</strain>
    </source>
</reference>
<organism evidence="12 13">
    <name type="scientific">Aeromonas enteropelogenes</name>
    <name type="common">Aeromonas trota</name>
    <dbReference type="NCBI Taxonomy" id="29489"/>
    <lineage>
        <taxon>Bacteria</taxon>
        <taxon>Pseudomonadati</taxon>
        <taxon>Pseudomonadota</taxon>
        <taxon>Gammaproteobacteria</taxon>
        <taxon>Aeromonadales</taxon>
        <taxon>Aeromonadaceae</taxon>
        <taxon>Aeromonas</taxon>
    </lineage>
</organism>
<evidence type="ECO:0000256" key="1">
    <source>
        <dbReference type="ARBA" id="ARBA00004383"/>
    </source>
</evidence>
<evidence type="ECO:0000256" key="8">
    <source>
        <dbReference type="ARBA" id="ARBA00022989"/>
    </source>
</evidence>
<dbReference type="GO" id="GO:0005886">
    <property type="term" value="C:plasma membrane"/>
    <property type="evidence" value="ECO:0007669"/>
    <property type="project" value="UniProtKB-SubCell"/>
</dbReference>
<evidence type="ECO:0000256" key="9">
    <source>
        <dbReference type="ARBA" id="ARBA00023136"/>
    </source>
</evidence>
<evidence type="ECO:0000256" key="3">
    <source>
        <dbReference type="ARBA" id="ARBA00022448"/>
    </source>
</evidence>
<dbReference type="OrthoDB" id="1628901at2"/>
<dbReference type="SUPFAM" id="SSF74653">
    <property type="entry name" value="TolA/TonB C-terminal domain"/>
    <property type="match status" value="1"/>
</dbReference>
<evidence type="ECO:0000259" key="11">
    <source>
        <dbReference type="PROSITE" id="PS52015"/>
    </source>
</evidence>
<evidence type="ECO:0000256" key="2">
    <source>
        <dbReference type="ARBA" id="ARBA00006555"/>
    </source>
</evidence>
<sequence length="220" mass="23685">MRYKLMSLGLGVALSLAILLFMATLVEPPKGEKMAREQKPIVINMQNEVTEVQVRERPVPQEPEPLPEPPAALASTPLPLPAAAPLPAVQPSLDLVSSLSAVQVSAPGVATSPTPVASGNFHGQQQGAGIGAGDMLMPLQRVEPVYPYRAQQAGIEGSVTLRFSVDAKGRVQDVEVVEAKPKRQFERAAIQAINKWRYQPRPGASDKLVQVITLKFKLES</sequence>
<keyword evidence="5 10" id="KW-0997">Cell inner membrane</keyword>
<keyword evidence="10" id="KW-0735">Signal-anchor</keyword>
<keyword evidence="4 10" id="KW-1003">Cell membrane</keyword>
<dbReference type="GO" id="GO:0030288">
    <property type="term" value="C:outer membrane-bounded periplasmic space"/>
    <property type="evidence" value="ECO:0007669"/>
    <property type="project" value="InterPro"/>
</dbReference>
<keyword evidence="9" id="KW-0472">Membrane</keyword>
<dbReference type="GO" id="GO:0015031">
    <property type="term" value="P:protein transport"/>
    <property type="evidence" value="ECO:0007669"/>
    <property type="project" value="UniProtKB-UniRule"/>
</dbReference>
<dbReference type="InterPro" id="IPR006260">
    <property type="entry name" value="TonB/TolA_C"/>
</dbReference>
<evidence type="ECO:0000256" key="5">
    <source>
        <dbReference type="ARBA" id="ARBA00022519"/>
    </source>
</evidence>
<dbReference type="NCBIfam" id="TIGR01352">
    <property type="entry name" value="tonB_Cterm"/>
    <property type="match status" value="1"/>
</dbReference>
<protein>
    <recommendedName>
        <fullName evidence="10">Protein TonB</fullName>
    </recommendedName>
</protein>
<evidence type="ECO:0000313" key="12">
    <source>
        <dbReference type="EMBL" id="KXU79398.1"/>
    </source>
</evidence>
<comment type="caution">
    <text evidence="12">The sequence shown here is derived from an EMBL/GenBank/DDBJ whole genome shotgun (WGS) entry which is preliminary data.</text>
</comment>
<accession>A0A175VGH6</accession>
<dbReference type="PROSITE" id="PS52015">
    <property type="entry name" value="TONB_CTD"/>
    <property type="match status" value="1"/>
</dbReference>
<keyword evidence="8" id="KW-1133">Transmembrane helix</keyword>
<evidence type="ECO:0000256" key="7">
    <source>
        <dbReference type="ARBA" id="ARBA00022927"/>
    </source>
</evidence>
<dbReference type="Proteomes" id="UP000078435">
    <property type="component" value="Unassembled WGS sequence"/>
</dbReference>
<dbReference type="GO" id="GO:0015891">
    <property type="term" value="P:siderophore transport"/>
    <property type="evidence" value="ECO:0007669"/>
    <property type="project" value="InterPro"/>
</dbReference>
<dbReference type="InterPro" id="IPR003538">
    <property type="entry name" value="TonB"/>
</dbReference>
<dbReference type="PRINTS" id="PR01374">
    <property type="entry name" value="TONBPROTEIN"/>
</dbReference>
<dbReference type="PANTHER" id="PTHR33446">
    <property type="entry name" value="PROTEIN TONB-RELATED"/>
    <property type="match status" value="1"/>
</dbReference>
<dbReference type="InterPro" id="IPR051045">
    <property type="entry name" value="TonB-dependent_transducer"/>
</dbReference>
<keyword evidence="3 10" id="KW-0813">Transport</keyword>
<keyword evidence="7 10" id="KW-0653">Protein transport</keyword>
<dbReference type="STRING" id="29489.VL01_00555"/>
<dbReference type="RefSeq" id="WP_026456829.1">
    <property type="nucleotide sequence ID" value="NZ_JMGO02000010.1"/>
</dbReference>
<evidence type="ECO:0000256" key="10">
    <source>
        <dbReference type="RuleBase" id="RU362123"/>
    </source>
</evidence>
<dbReference type="EMBL" id="JMGO02000010">
    <property type="protein sequence ID" value="KXU79398.1"/>
    <property type="molecule type" value="Genomic_DNA"/>
</dbReference>
<name>A0A175VGH6_AEREN</name>
<dbReference type="GO" id="GO:0031992">
    <property type="term" value="F:energy transducer activity"/>
    <property type="evidence" value="ECO:0007669"/>
    <property type="project" value="InterPro"/>
</dbReference>
<dbReference type="Pfam" id="PF03544">
    <property type="entry name" value="TonB_C"/>
    <property type="match status" value="1"/>
</dbReference>
<gene>
    <name evidence="12" type="ORF">LCR_19090</name>
</gene>
<dbReference type="GO" id="GO:0055085">
    <property type="term" value="P:transmembrane transport"/>
    <property type="evidence" value="ECO:0007669"/>
    <property type="project" value="InterPro"/>
</dbReference>
<evidence type="ECO:0000313" key="13">
    <source>
        <dbReference type="Proteomes" id="UP000078435"/>
    </source>
</evidence>
<comment type="subcellular location">
    <subcellularLocation>
        <location evidence="1 10">Cell inner membrane</location>
        <topology evidence="1 10">Single-pass membrane protein</topology>
        <orientation evidence="1 10">Periplasmic side</orientation>
    </subcellularLocation>
</comment>
<dbReference type="InterPro" id="IPR037682">
    <property type="entry name" value="TonB_C"/>
</dbReference>
<evidence type="ECO:0000256" key="6">
    <source>
        <dbReference type="ARBA" id="ARBA00022692"/>
    </source>
</evidence>
<dbReference type="AlphaFoldDB" id="A0A175VGH6"/>
<comment type="similarity">
    <text evidence="2 10">Belongs to the TonB family.</text>
</comment>
<keyword evidence="6" id="KW-0812">Transmembrane</keyword>
<feature type="domain" description="TonB C-terminal" evidence="11">
    <location>
        <begin position="131"/>
        <end position="220"/>
    </location>
</feature>
<proteinExistence type="inferred from homology"/>
<evidence type="ECO:0000256" key="4">
    <source>
        <dbReference type="ARBA" id="ARBA00022475"/>
    </source>
</evidence>